<keyword evidence="8" id="KW-1185">Reference proteome</keyword>
<dbReference type="RefSeq" id="WP_410031787.1">
    <property type="nucleotide sequence ID" value="NZ_JBGMEI010000013.1"/>
</dbReference>
<sequence length="540" mass="60922">MNKKILLAAGMVFALAGCGNNSDAPAEKADTSAKTSNIEVNKEGYPIVDDQIEMSMIAPGLGINEWNDMDFIKDYEDKTNIKLDITTPPQSEFKTKLNLAFASGDIPDIIYAGGPNTLNAAAEVDYGSQGLLAPLEDLIPEYAPNFNKLMEENPEIKKSITTTDGHIYALPYITEGPTSKWVMGPIWYNGEWLKALNVEQLPETTEEFKELMLRFKNEDPNGNGEADEIPISDVNFSGLRPWFLPAFGIKGWGPFEKDGKVSYSFTDPGFRGYLEYMHDLYAEGIIDQEIFSQSKEQLQAKGQENKVGVFQEWFSYFITGREEADAVNDPMFAPLTSDYQKTPLMPIGPGIKRGSFAISSKNPSVEASLRWVDTFYTKDGFDYLYYGPEGSFWTWNEDKTAKEYSEAAQNSDDPEKYRGFVTPSYGITVPAYSVPLDPIGGEKENPFNDFIEKETEEKILANGEQIFPLTYLTNEENEEVSDITVELETYMKENEAQFINGSKEINDQTWQEYIDTMNKIGAERLIEIYQAAYDRWKAIK</sequence>
<dbReference type="PROSITE" id="PS51257">
    <property type="entry name" value="PROKAR_LIPOPROTEIN"/>
    <property type="match status" value="1"/>
</dbReference>
<dbReference type="PANTHER" id="PTHR43649">
    <property type="entry name" value="ARABINOSE-BINDING PROTEIN-RELATED"/>
    <property type="match status" value="1"/>
</dbReference>
<gene>
    <name evidence="7" type="ORF">ACCQ41_07845</name>
</gene>
<dbReference type="InterPro" id="IPR006059">
    <property type="entry name" value="SBP"/>
</dbReference>
<evidence type="ECO:0000313" key="7">
    <source>
        <dbReference type="EMBL" id="MFO3666149.1"/>
    </source>
</evidence>
<dbReference type="Proteomes" id="UP001637996">
    <property type="component" value="Unassembled WGS sequence"/>
</dbReference>
<dbReference type="Pfam" id="PF01547">
    <property type="entry name" value="SBP_bac_1"/>
    <property type="match status" value="1"/>
</dbReference>
<evidence type="ECO:0000256" key="6">
    <source>
        <dbReference type="SAM" id="SignalP"/>
    </source>
</evidence>
<comment type="caution">
    <text evidence="7">The sequence shown here is derived from an EMBL/GenBank/DDBJ whole genome shotgun (WGS) entry which is preliminary data.</text>
</comment>
<evidence type="ECO:0000256" key="3">
    <source>
        <dbReference type="ARBA" id="ARBA00023136"/>
    </source>
</evidence>
<dbReference type="InterPro" id="IPR050490">
    <property type="entry name" value="Bact_solute-bd_prot1"/>
</dbReference>
<evidence type="ECO:0000256" key="1">
    <source>
        <dbReference type="ARBA" id="ARBA00022475"/>
    </source>
</evidence>
<feature type="chain" id="PRO_5046638777" evidence="6">
    <location>
        <begin position="17"/>
        <end position="540"/>
    </location>
</feature>
<keyword evidence="2 6" id="KW-0732">Signal</keyword>
<keyword evidence="3" id="KW-0472">Membrane</keyword>
<dbReference type="PANTHER" id="PTHR43649:SF33">
    <property type="entry name" value="POLYGALACTURONAN_RHAMNOGALACTURONAN-BINDING PROTEIN YTCQ"/>
    <property type="match status" value="1"/>
</dbReference>
<proteinExistence type="predicted"/>
<keyword evidence="4" id="KW-0564">Palmitate</keyword>
<keyword evidence="1" id="KW-1003">Cell membrane</keyword>
<organism evidence="7 8">
    <name type="scientific">Anaerococcus martiniensis</name>
    <dbReference type="NCBI Taxonomy" id="3115615"/>
    <lineage>
        <taxon>Bacteria</taxon>
        <taxon>Bacillati</taxon>
        <taxon>Bacillota</taxon>
        <taxon>Tissierellia</taxon>
        <taxon>Tissierellales</taxon>
        <taxon>Peptoniphilaceae</taxon>
        <taxon>Anaerococcus</taxon>
    </lineage>
</organism>
<name>A0ABW9MA59_9FIRM</name>
<evidence type="ECO:0000256" key="2">
    <source>
        <dbReference type="ARBA" id="ARBA00022729"/>
    </source>
</evidence>
<reference evidence="7 8" key="1">
    <citation type="journal article" date="2025" name="Anaerobe">
        <title>Description of Anaerococcus kampingiae sp. nov., Anaerococcus groningensis sp. nov., Anaerococcus martiniensis sp. nov., and Anaerococcus cruorum sp. nov., isolated from human clinical specimens.</title>
        <authorList>
            <person name="Boiten K.E."/>
            <person name="Meijer J."/>
            <person name="van Wezel E.M."/>
            <person name="Veloo A.C.M."/>
        </authorList>
    </citation>
    <scope>NUCLEOTIDE SEQUENCE [LARGE SCALE GENOMIC DNA]</scope>
    <source>
        <strain evidence="7 8">ENR0831</strain>
    </source>
</reference>
<dbReference type="Gene3D" id="3.40.190.10">
    <property type="entry name" value="Periplasmic binding protein-like II"/>
    <property type="match status" value="2"/>
</dbReference>
<accession>A0ABW9MA59</accession>
<protein>
    <submittedName>
        <fullName evidence="7">Extracellular solute-binding protein</fullName>
    </submittedName>
</protein>
<evidence type="ECO:0000256" key="4">
    <source>
        <dbReference type="ARBA" id="ARBA00023139"/>
    </source>
</evidence>
<keyword evidence="5" id="KW-0449">Lipoprotein</keyword>
<dbReference type="SUPFAM" id="SSF53850">
    <property type="entry name" value="Periplasmic binding protein-like II"/>
    <property type="match status" value="1"/>
</dbReference>
<evidence type="ECO:0000313" key="8">
    <source>
        <dbReference type="Proteomes" id="UP001637996"/>
    </source>
</evidence>
<feature type="signal peptide" evidence="6">
    <location>
        <begin position="1"/>
        <end position="16"/>
    </location>
</feature>
<dbReference type="EMBL" id="JBGMEI010000013">
    <property type="protein sequence ID" value="MFO3666149.1"/>
    <property type="molecule type" value="Genomic_DNA"/>
</dbReference>
<evidence type="ECO:0000256" key="5">
    <source>
        <dbReference type="ARBA" id="ARBA00023288"/>
    </source>
</evidence>